<dbReference type="Proteomes" id="UP000575469">
    <property type="component" value="Unassembled WGS sequence"/>
</dbReference>
<evidence type="ECO:0000313" key="2">
    <source>
        <dbReference type="Proteomes" id="UP000575469"/>
    </source>
</evidence>
<name>A0A848NXT9_9RALS</name>
<proteinExistence type="predicted"/>
<gene>
    <name evidence="1" type="ORF">HGR00_18335</name>
</gene>
<dbReference type="AlphaFoldDB" id="A0A848NXT9"/>
<comment type="caution">
    <text evidence="1">The sequence shown here is derived from an EMBL/GenBank/DDBJ whole genome shotgun (WGS) entry which is preliminary data.</text>
</comment>
<protein>
    <submittedName>
        <fullName evidence="1">Uncharacterized protein</fullName>
    </submittedName>
</protein>
<evidence type="ECO:0000313" key="1">
    <source>
        <dbReference type="EMBL" id="NMV39872.1"/>
    </source>
</evidence>
<reference evidence="1 2" key="1">
    <citation type="submission" date="2020-04" db="EMBL/GenBank/DDBJ databases">
        <title>Ralstonia insidiosa genome sequencing and assembly.</title>
        <authorList>
            <person name="Martins R.C.R."/>
            <person name="Perdigao-Neto L.V."/>
            <person name="Levin A.S.S."/>
            <person name="Costa S.F."/>
        </authorList>
    </citation>
    <scope>NUCLEOTIDE SEQUENCE [LARGE SCALE GENOMIC DNA]</scope>
    <source>
        <strain evidence="1 2">5047</strain>
    </source>
</reference>
<accession>A0A848NXT9</accession>
<dbReference type="EMBL" id="JABBZM010000017">
    <property type="protein sequence ID" value="NMV39872.1"/>
    <property type="molecule type" value="Genomic_DNA"/>
</dbReference>
<organism evidence="1 2">
    <name type="scientific">Ralstonia insidiosa</name>
    <dbReference type="NCBI Taxonomy" id="190721"/>
    <lineage>
        <taxon>Bacteria</taxon>
        <taxon>Pseudomonadati</taxon>
        <taxon>Pseudomonadota</taxon>
        <taxon>Betaproteobacteria</taxon>
        <taxon>Burkholderiales</taxon>
        <taxon>Burkholderiaceae</taxon>
        <taxon>Ralstonia</taxon>
    </lineage>
</organism>
<sequence>MILSALHGFITPDTVIGPYDQRMSPERADEMLAALATHYMLPARWPASIGPVLLAGGAQYRRVMRAALRWLADCTGIEPANITETSGGIGEQRAQLGRFLRAI</sequence>